<evidence type="ECO:0000256" key="16">
    <source>
        <dbReference type="ARBA" id="ARBA00023157"/>
    </source>
</evidence>
<dbReference type="Gene3D" id="2.90.10.10">
    <property type="entry name" value="Bulb-type lectin domain"/>
    <property type="match status" value="2"/>
</dbReference>
<feature type="domain" description="Bulb-type lectin" evidence="26">
    <location>
        <begin position="156"/>
        <end position="279"/>
    </location>
</feature>
<evidence type="ECO:0000256" key="17">
    <source>
        <dbReference type="ARBA" id="ARBA00023170"/>
    </source>
</evidence>
<dbReference type="InterPro" id="IPR000719">
    <property type="entry name" value="Prot_kinase_dom"/>
</dbReference>
<evidence type="ECO:0000256" key="4">
    <source>
        <dbReference type="ARBA" id="ARBA00022527"/>
    </source>
</evidence>
<keyword evidence="11 21" id="KW-0547">Nucleotide-binding</keyword>
<dbReference type="CDD" id="cd00028">
    <property type="entry name" value="B_lectin"/>
    <property type="match status" value="1"/>
</dbReference>
<feature type="signal peptide" evidence="24">
    <location>
        <begin position="1"/>
        <end position="22"/>
    </location>
</feature>
<dbReference type="PANTHER" id="PTHR47974:SF13">
    <property type="entry name" value="G-TYPE LECTIN S-RECEPTOR-LIKE SERINE_THREONINE-PROTEIN KINASE SD3-1"/>
    <property type="match status" value="1"/>
</dbReference>
<dbReference type="GO" id="GO:0005524">
    <property type="term" value="F:ATP binding"/>
    <property type="evidence" value="ECO:0007669"/>
    <property type="project" value="UniProtKB-KW"/>
</dbReference>
<keyword evidence="17" id="KW-0675">Receptor</keyword>
<dbReference type="GeneID" id="108855074"/>
<gene>
    <name evidence="29" type="primary">LOC108855074</name>
</gene>
<dbReference type="AlphaFoldDB" id="A0A6J0NHQ6"/>
<protein>
    <recommendedName>
        <fullName evidence="21">Receptor-like serine/threonine-protein kinase</fullName>
        <ecNumber evidence="21">2.7.11.1</ecNumber>
    </recommendedName>
</protein>
<dbReference type="KEGG" id="rsz:108855074"/>
<comment type="catalytic activity">
    <reaction evidence="20 21">
        <text>L-seryl-[protein] + ATP = O-phospho-L-seryl-[protein] + ADP + H(+)</text>
        <dbReference type="Rhea" id="RHEA:17989"/>
        <dbReference type="Rhea" id="RHEA-COMP:9863"/>
        <dbReference type="Rhea" id="RHEA-COMP:11604"/>
        <dbReference type="ChEBI" id="CHEBI:15378"/>
        <dbReference type="ChEBI" id="CHEBI:29999"/>
        <dbReference type="ChEBI" id="CHEBI:30616"/>
        <dbReference type="ChEBI" id="CHEBI:83421"/>
        <dbReference type="ChEBI" id="CHEBI:456216"/>
        <dbReference type="EC" id="2.7.11.1"/>
    </reaction>
</comment>
<keyword evidence="7 23" id="KW-0812">Transmembrane</keyword>
<dbReference type="InterPro" id="IPR000858">
    <property type="entry name" value="S_locus_glycoprot_dom"/>
</dbReference>
<evidence type="ECO:0000256" key="20">
    <source>
        <dbReference type="ARBA" id="ARBA00048679"/>
    </source>
</evidence>
<dbReference type="PROSITE" id="PS50927">
    <property type="entry name" value="BULB_LECTIN"/>
    <property type="match status" value="2"/>
</dbReference>
<dbReference type="EC" id="2.7.11.1" evidence="21"/>
<keyword evidence="3" id="KW-1003">Cell membrane</keyword>
<dbReference type="Gene3D" id="3.30.200.20">
    <property type="entry name" value="Phosphorylase Kinase, domain 1"/>
    <property type="match status" value="1"/>
</dbReference>
<evidence type="ECO:0000259" key="25">
    <source>
        <dbReference type="PROSITE" id="PS50011"/>
    </source>
</evidence>
<keyword evidence="5" id="KW-0245">EGF-like domain</keyword>
<keyword evidence="6 21" id="KW-0808">Transferase</keyword>
<evidence type="ECO:0000313" key="29">
    <source>
        <dbReference type="RefSeq" id="XP_018484282.2"/>
    </source>
</evidence>
<evidence type="ECO:0000256" key="22">
    <source>
        <dbReference type="SAM" id="MobiDB-lite"/>
    </source>
</evidence>
<dbReference type="Gene3D" id="3.50.4.10">
    <property type="entry name" value="Hepatocyte Growth Factor"/>
    <property type="match status" value="1"/>
</dbReference>
<evidence type="ECO:0000256" key="11">
    <source>
        <dbReference type="ARBA" id="ARBA00022741"/>
    </source>
</evidence>
<keyword evidence="16" id="KW-1015">Disulfide bond</keyword>
<evidence type="ECO:0000256" key="2">
    <source>
        <dbReference type="ARBA" id="ARBA00022471"/>
    </source>
</evidence>
<dbReference type="Gene3D" id="1.10.510.10">
    <property type="entry name" value="Transferase(Phosphotransferase) domain 1"/>
    <property type="match status" value="2"/>
</dbReference>
<keyword evidence="14 23" id="KW-1133">Transmembrane helix</keyword>
<keyword evidence="12 21" id="KW-0418">Kinase</keyword>
<dbReference type="SMART" id="SM00473">
    <property type="entry name" value="PAN_AP"/>
    <property type="match status" value="1"/>
</dbReference>
<dbReference type="RefSeq" id="XP_018484282.2">
    <property type="nucleotide sequence ID" value="XM_018628780.2"/>
</dbReference>
<evidence type="ECO:0000256" key="8">
    <source>
        <dbReference type="ARBA" id="ARBA00022729"/>
    </source>
</evidence>
<evidence type="ECO:0000256" key="9">
    <source>
        <dbReference type="ARBA" id="ARBA00022734"/>
    </source>
</evidence>
<dbReference type="Pfam" id="PF00024">
    <property type="entry name" value="PAN_1"/>
    <property type="match status" value="1"/>
</dbReference>
<feature type="chain" id="PRO_5040967072" description="Receptor-like serine/threonine-protein kinase" evidence="24">
    <location>
        <begin position="23"/>
        <end position="766"/>
    </location>
</feature>
<reference evidence="28" key="1">
    <citation type="journal article" date="2019" name="Database">
        <title>The radish genome database (RadishGD): an integrated information resource for radish genomics.</title>
        <authorList>
            <person name="Yu H.J."/>
            <person name="Baek S."/>
            <person name="Lee Y.J."/>
            <person name="Cho A."/>
            <person name="Mun J.H."/>
        </authorList>
    </citation>
    <scope>NUCLEOTIDE SEQUENCE [LARGE SCALE GENOMIC DNA]</scope>
    <source>
        <strain evidence="28">cv. WK10039</strain>
    </source>
</reference>
<feature type="transmembrane region" description="Helical" evidence="23">
    <location>
        <begin position="442"/>
        <end position="465"/>
    </location>
</feature>
<comment type="catalytic activity">
    <reaction evidence="19 21">
        <text>L-threonyl-[protein] + ATP = O-phospho-L-threonyl-[protein] + ADP + H(+)</text>
        <dbReference type="Rhea" id="RHEA:46608"/>
        <dbReference type="Rhea" id="RHEA-COMP:11060"/>
        <dbReference type="Rhea" id="RHEA-COMP:11605"/>
        <dbReference type="ChEBI" id="CHEBI:15378"/>
        <dbReference type="ChEBI" id="CHEBI:30013"/>
        <dbReference type="ChEBI" id="CHEBI:30616"/>
        <dbReference type="ChEBI" id="CHEBI:61977"/>
        <dbReference type="ChEBI" id="CHEBI:456216"/>
        <dbReference type="EC" id="2.7.11.1"/>
    </reaction>
</comment>
<keyword evidence="13 21" id="KW-0067">ATP-binding</keyword>
<dbReference type="PROSITE" id="PS50011">
    <property type="entry name" value="PROTEIN_KINASE_DOM"/>
    <property type="match status" value="1"/>
</dbReference>
<dbReference type="SUPFAM" id="SSF56112">
    <property type="entry name" value="Protein kinase-like (PK-like)"/>
    <property type="match status" value="1"/>
</dbReference>
<evidence type="ECO:0000256" key="10">
    <source>
        <dbReference type="ARBA" id="ARBA00022737"/>
    </source>
</evidence>
<dbReference type="PROSITE" id="PS50948">
    <property type="entry name" value="PAN"/>
    <property type="match status" value="1"/>
</dbReference>
<comment type="similarity">
    <text evidence="21">Belongs to the protein kinase superfamily. Ser/Thr protein kinase family.</text>
</comment>
<dbReference type="GO" id="GO:0005886">
    <property type="term" value="C:plasma membrane"/>
    <property type="evidence" value="ECO:0007669"/>
    <property type="project" value="UniProtKB-SubCell"/>
</dbReference>
<evidence type="ECO:0000256" key="23">
    <source>
        <dbReference type="SAM" id="Phobius"/>
    </source>
</evidence>
<feature type="region of interest" description="Disordered" evidence="22">
    <location>
        <begin position="740"/>
        <end position="766"/>
    </location>
</feature>
<evidence type="ECO:0000256" key="6">
    <source>
        <dbReference type="ARBA" id="ARBA00022679"/>
    </source>
</evidence>
<keyword evidence="2" id="KW-0713">Self-incompatibility</keyword>
<evidence type="ECO:0000256" key="1">
    <source>
        <dbReference type="ARBA" id="ARBA00004251"/>
    </source>
</evidence>
<keyword evidence="18" id="KW-0325">Glycoprotein</keyword>
<dbReference type="Pfam" id="PF07714">
    <property type="entry name" value="PK_Tyr_Ser-Thr"/>
    <property type="match status" value="1"/>
</dbReference>
<dbReference type="Proteomes" id="UP000504610">
    <property type="component" value="Chromosome 4"/>
</dbReference>
<dbReference type="InterPro" id="IPR024171">
    <property type="entry name" value="SRK-like_kinase"/>
</dbReference>
<feature type="domain" description="Protein kinase" evidence="25">
    <location>
        <begin position="502"/>
        <end position="766"/>
    </location>
</feature>
<evidence type="ECO:0000256" key="14">
    <source>
        <dbReference type="ARBA" id="ARBA00022989"/>
    </source>
</evidence>
<reference evidence="29" key="2">
    <citation type="submission" date="2025-08" db="UniProtKB">
        <authorList>
            <consortium name="RefSeq"/>
        </authorList>
    </citation>
    <scope>IDENTIFICATION</scope>
    <source>
        <tissue evidence="29">Leaf</tissue>
    </source>
</reference>
<comment type="subcellular location">
    <subcellularLocation>
        <location evidence="1">Cell membrane</location>
        <topology evidence="1">Single-pass type I membrane protein</topology>
    </subcellularLocation>
</comment>
<dbReference type="OrthoDB" id="733107at2759"/>
<dbReference type="FunFam" id="2.90.10.10:FF:000016">
    <property type="entry name" value="G-type lectin S-receptor-like serine/threonine-protein kinase"/>
    <property type="match status" value="1"/>
</dbReference>
<evidence type="ECO:0000256" key="18">
    <source>
        <dbReference type="ARBA" id="ARBA00023180"/>
    </source>
</evidence>
<dbReference type="PIRSF" id="PIRSF000641">
    <property type="entry name" value="SRK"/>
    <property type="match status" value="1"/>
</dbReference>
<dbReference type="PANTHER" id="PTHR47974">
    <property type="entry name" value="OS07G0415500 PROTEIN"/>
    <property type="match status" value="1"/>
</dbReference>
<dbReference type="Pfam" id="PF01453">
    <property type="entry name" value="B_lectin"/>
    <property type="match status" value="1"/>
</dbReference>
<evidence type="ECO:0000313" key="28">
    <source>
        <dbReference type="Proteomes" id="UP000504610"/>
    </source>
</evidence>
<accession>A0A6J0NHQ6</accession>
<evidence type="ECO:0000256" key="19">
    <source>
        <dbReference type="ARBA" id="ARBA00047899"/>
    </source>
</evidence>
<evidence type="ECO:0000259" key="26">
    <source>
        <dbReference type="PROSITE" id="PS50927"/>
    </source>
</evidence>
<keyword evidence="8 24" id="KW-0732">Signal</keyword>
<evidence type="ECO:0000256" key="13">
    <source>
        <dbReference type="ARBA" id="ARBA00022840"/>
    </source>
</evidence>
<keyword evidence="28" id="KW-1185">Reference proteome</keyword>
<feature type="compositionally biased region" description="Low complexity" evidence="22">
    <location>
        <begin position="747"/>
        <end position="759"/>
    </location>
</feature>
<dbReference type="GO" id="GO:0004674">
    <property type="term" value="F:protein serine/threonine kinase activity"/>
    <property type="evidence" value="ECO:0007669"/>
    <property type="project" value="UniProtKB-KW"/>
</dbReference>
<keyword evidence="9" id="KW-0430">Lectin</keyword>
<dbReference type="Pfam" id="PF00954">
    <property type="entry name" value="S_locus_glycop"/>
    <property type="match status" value="1"/>
</dbReference>
<organism evidence="28 29">
    <name type="scientific">Raphanus sativus</name>
    <name type="common">Radish</name>
    <name type="synonym">Raphanus raphanistrum var. sativus</name>
    <dbReference type="NCBI Taxonomy" id="3726"/>
    <lineage>
        <taxon>Eukaryota</taxon>
        <taxon>Viridiplantae</taxon>
        <taxon>Streptophyta</taxon>
        <taxon>Embryophyta</taxon>
        <taxon>Tracheophyta</taxon>
        <taxon>Spermatophyta</taxon>
        <taxon>Magnoliopsida</taxon>
        <taxon>eudicotyledons</taxon>
        <taxon>Gunneridae</taxon>
        <taxon>Pentapetalae</taxon>
        <taxon>rosids</taxon>
        <taxon>malvids</taxon>
        <taxon>Brassicales</taxon>
        <taxon>Brassicaceae</taxon>
        <taxon>Brassiceae</taxon>
        <taxon>Raphanus</taxon>
    </lineage>
</organism>
<feature type="domain" description="Bulb-type lectin" evidence="26">
    <location>
        <begin position="23"/>
        <end position="151"/>
    </location>
</feature>
<dbReference type="SUPFAM" id="SSF51110">
    <property type="entry name" value="alpha-D-mannose-specific plant lectins"/>
    <property type="match status" value="2"/>
</dbReference>
<evidence type="ECO:0000259" key="27">
    <source>
        <dbReference type="PROSITE" id="PS50948"/>
    </source>
</evidence>
<dbReference type="FunFam" id="3.30.200.20:FF:000798">
    <property type="entry name" value="G-type lectin S-receptor-like serine/threonine-protein kinase SD3-1"/>
    <property type="match status" value="1"/>
</dbReference>
<evidence type="ECO:0000256" key="5">
    <source>
        <dbReference type="ARBA" id="ARBA00022536"/>
    </source>
</evidence>
<evidence type="ECO:0000256" key="3">
    <source>
        <dbReference type="ARBA" id="ARBA00022475"/>
    </source>
</evidence>
<sequence length="766" mass="85101">MLLLLRPLFLSLSLCLLRFAVSEIQLGSRLVVGENASWVSKNGDFALGFFNPPDLPNRFSIGIRFNSASIPSDDGRRQVVWVAGAGVSVSDNTSYFELTPDGDLVLFDSSLGVPVWTSKTNRFSVSSALLRDDGNLVLLRGGEEEEIVWESFDTPADTLLPNQKLKAFEMLRAASESSRSSYYSLHMEGSGRLELRWESNITFWSSGNEAEAAVKKKIGAVLTPEGALSLVEEQTKPVWSVFGEDHNDTATKFRFLRLDRDGNLRMYSFHEESGAWRPVWQAVENQCRVFATCGSQVCSFNGSGSASSPQCTCPYNTFASVSSAKCLTPYQKLSCKSGYSMVRFENTELYGIYPANDSVVSPVSSRRCKEMCSDDPDCTAVTYKNPQCLVKLTRYVSGYSDPSLSSVSYVKTCLDPLPVDPPSKKEAAVVTEKSRSVCLPCLISASSATFVLFLAFQVGVLVYMYRRKKKEDVKRAERFSKVRNNPKGVVVFSVDEIKEMTNDFEENIGLGMFKGVITSESENELVAVKEMEGTVTEERKFRSSAAKIGTMHHKNLAKLEGYCCERGKRFLVYEYAKNGSVLDHGESFVWRKRAETWLSVAKALYYLHSECREFVSHGSLSCGNILLGDEFEAKLILYGFGSCAADKDVEDFGKVVLALVTGRYDEEGGVVSEWVYREWSEGRGENVVDARLAGEFDVEEVERVLRICFWCVQVDERLRPSMGEVVKVLEGTLSVDPPPPPFVCVRSSSPTNSSGSGQSLYESVRE</sequence>
<dbReference type="GO" id="GO:0060320">
    <property type="term" value="P:rejection of self pollen"/>
    <property type="evidence" value="ECO:0007669"/>
    <property type="project" value="UniProtKB-KW"/>
</dbReference>
<evidence type="ECO:0000256" key="15">
    <source>
        <dbReference type="ARBA" id="ARBA00023136"/>
    </source>
</evidence>
<keyword evidence="4 21" id="KW-0723">Serine/threonine-protein kinase</keyword>
<keyword evidence="15 23" id="KW-0472">Membrane</keyword>
<dbReference type="InterPro" id="IPR001480">
    <property type="entry name" value="Bulb-type_lectin_dom"/>
</dbReference>
<name>A0A6J0NHQ6_RAPSA</name>
<dbReference type="GO" id="GO:0030246">
    <property type="term" value="F:carbohydrate binding"/>
    <property type="evidence" value="ECO:0007669"/>
    <property type="project" value="UniProtKB-KW"/>
</dbReference>
<evidence type="ECO:0000256" key="7">
    <source>
        <dbReference type="ARBA" id="ARBA00022692"/>
    </source>
</evidence>
<evidence type="ECO:0000256" key="24">
    <source>
        <dbReference type="SAM" id="SignalP"/>
    </source>
</evidence>
<evidence type="ECO:0000256" key="21">
    <source>
        <dbReference type="PIRNR" id="PIRNR000641"/>
    </source>
</evidence>
<evidence type="ECO:0000256" key="12">
    <source>
        <dbReference type="ARBA" id="ARBA00022777"/>
    </source>
</evidence>
<dbReference type="SMART" id="SM00108">
    <property type="entry name" value="B_lectin"/>
    <property type="match status" value="1"/>
</dbReference>
<dbReference type="InterPro" id="IPR011009">
    <property type="entry name" value="Kinase-like_dom_sf"/>
</dbReference>
<dbReference type="InterPro" id="IPR036426">
    <property type="entry name" value="Bulb-type_lectin_dom_sf"/>
</dbReference>
<dbReference type="InterPro" id="IPR001245">
    <property type="entry name" value="Ser-Thr/Tyr_kinase_cat_dom"/>
</dbReference>
<dbReference type="CDD" id="cd01098">
    <property type="entry name" value="PAN_AP_plant"/>
    <property type="match status" value="1"/>
</dbReference>
<feature type="domain" description="Apple" evidence="27">
    <location>
        <begin position="335"/>
        <end position="413"/>
    </location>
</feature>
<keyword evidence="10" id="KW-0677">Repeat</keyword>
<dbReference type="InterPro" id="IPR003609">
    <property type="entry name" value="Pan_app"/>
</dbReference>
<proteinExistence type="inferred from homology"/>